<sequence>MSNWKQASTVRRNLPLQATFEERLSGGSSSILGAAVLSSLLFFGIFGIYIVSAIVIGVLFRALMLLQEIHKQTVPAKDKVNDAYTSYMNEREN</sequence>
<keyword evidence="3" id="KW-1185">Reference proteome</keyword>
<evidence type="ECO:0000313" key="2">
    <source>
        <dbReference type="EMBL" id="MFD2867604.1"/>
    </source>
</evidence>
<accession>A0ABW5XXB5</accession>
<protein>
    <submittedName>
        <fullName evidence="2">Uncharacterized protein</fullName>
    </submittedName>
</protein>
<keyword evidence="1" id="KW-0472">Membrane</keyword>
<gene>
    <name evidence="2" type="ORF">ACFSY7_03675</name>
</gene>
<reference evidence="3" key="1">
    <citation type="journal article" date="2019" name="Int. J. Syst. Evol. Microbiol.">
        <title>The Global Catalogue of Microorganisms (GCM) 10K type strain sequencing project: providing services to taxonomists for standard genome sequencing and annotation.</title>
        <authorList>
            <consortium name="The Broad Institute Genomics Platform"/>
            <consortium name="The Broad Institute Genome Sequencing Center for Infectious Disease"/>
            <person name="Wu L."/>
            <person name="Ma J."/>
        </authorList>
    </citation>
    <scope>NUCLEOTIDE SEQUENCE [LARGE SCALE GENOMIC DNA]</scope>
    <source>
        <strain evidence="3">KCTC 33522</strain>
    </source>
</reference>
<keyword evidence="1" id="KW-0812">Transmembrane</keyword>
<evidence type="ECO:0000313" key="3">
    <source>
        <dbReference type="Proteomes" id="UP001597568"/>
    </source>
</evidence>
<dbReference type="RefSeq" id="WP_380146895.1">
    <property type="nucleotide sequence ID" value="NZ_JBHUOR010000020.1"/>
</dbReference>
<dbReference type="Proteomes" id="UP001597568">
    <property type="component" value="Unassembled WGS sequence"/>
</dbReference>
<organism evidence="2 3">
    <name type="scientific">Kurthia populi</name>
    <dbReference type="NCBI Taxonomy" id="1562132"/>
    <lineage>
        <taxon>Bacteria</taxon>
        <taxon>Bacillati</taxon>
        <taxon>Bacillota</taxon>
        <taxon>Bacilli</taxon>
        <taxon>Bacillales</taxon>
        <taxon>Caryophanaceae</taxon>
        <taxon>Kurthia</taxon>
    </lineage>
</organism>
<name>A0ABW5XXB5_9BACL</name>
<comment type="caution">
    <text evidence="2">The sequence shown here is derived from an EMBL/GenBank/DDBJ whole genome shotgun (WGS) entry which is preliminary data.</text>
</comment>
<proteinExistence type="predicted"/>
<keyword evidence="1" id="KW-1133">Transmembrane helix</keyword>
<dbReference type="EMBL" id="JBHUOR010000020">
    <property type="protein sequence ID" value="MFD2867604.1"/>
    <property type="molecule type" value="Genomic_DNA"/>
</dbReference>
<feature type="transmembrane region" description="Helical" evidence="1">
    <location>
        <begin position="31"/>
        <end position="60"/>
    </location>
</feature>
<evidence type="ECO:0000256" key="1">
    <source>
        <dbReference type="SAM" id="Phobius"/>
    </source>
</evidence>